<proteinExistence type="predicted"/>
<keyword evidence="2" id="KW-1185">Reference proteome</keyword>
<reference evidence="1 2" key="1">
    <citation type="journal article" date="2018" name="Front. Plant Sci.">
        <title>Red Clover (Trifolium pratense) and Zigzag Clover (T. medium) - A Picture of Genomic Similarities and Differences.</title>
        <authorList>
            <person name="Dluhosova J."/>
            <person name="Istvanek J."/>
            <person name="Nedelnik J."/>
            <person name="Repkova J."/>
        </authorList>
    </citation>
    <scope>NUCLEOTIDE SEQUENCE [LARGE SCALE GENOMIC DNA]</scope>
    <source>
        <strain evidence="2">cv. 10/8</strain>
        <tissue evidence="1">Leaf</tissue>
    </source>
</reference>
<comment type="caution">
    <text evidence="1">The sequence shown here is derived from an EMBL/GenBank/DDBJ whole genome shotgun (WGS) entry which is preliminary data.</text>
</comment>
<evidence type="ECO:0000313" key="2">
    <source>
        <dbReference type="Proteomes" id="UP000265520"/>
    </source>
</evidence>
<feature type="non-terminal residue" evidence="1">
    <location>
        <position position="1"/>
    </location>
</feature>
<accession>A0A392U366</accession>
<dbReference type="AlphaFoldDB" id="A0A392U366"/>
<organism evidence="1 2">
    <name type="scientific">Trifolium medium</name>
    <dbReference type="NCBI Taxonomy" id="97028"/>
    <lineage>
        <taxon>Eukaryota</taxon>
        <taxon>Viridiplantae</taxon>
        <taxon>Streptophyta</taxon>
        <taxon>Embryophyta</taxon>
        <taxon>Tracheophyta</taxon>
        <taxon>Spermatophyta</taxon>
        <taxon>Magnoliopsida</taxon>
        <taxon>eudicotyledons</taxon>
        <taxon>Gunneridae</taxon>
        <taxon>Pentapetalae</taxon>
        <taxon>rosids</taxon>
        <taxon>fabids</taxon>
        <taxon>Fabales</taxon>
        <taxon>Fabaceae</taxon>
        <taxon>Papilionoideae</taxon>
        <taxon>50 kb inversion clade</taxon>
        <taxon>NPAAA clade</taxon>
        <taxon>Hologalegina</taxon>
        <taxon>IRL clade</taxon>
        <taxon>Trifolieae</taxon>
        <taxon>Trifolium</taxon>
    </lineage>
</organism>
<evidence type="ECO:0000313" key="1">
    <source>
        <dbReference type="EMBL" id="MCI67869.1"/>
    </source>
</evidence>
<dbReference type="Proteomes" id="UP000265520">
    <property type="component" value="Unassembled WGS sequence"/>
</dbReference>
<protein>
    <submittedName>
        <fullName evidence="1">Uncharacterized protein</fullName>
    </submittedName>
</protein>
<sequence length="66" mass="7650">SSSCEGGLTFCLWRNARLVLGQRAVHWHKGRLTFWRWRNAQCSPVLLFFSVVGATRELVLRNAQVY</sequence>
<name>A0A392U366_9FABA</name>
<dbReference type="EMBL" id="LXQA010725650">
    <property type="protein sequence ID" value="MCI67869.1"/>
    <property type="molecule type" value="Genomic_DNA"/>
</dbReference>